<proteinExistence type="predicted"/>
<organism evidence="3 4">
    <name type="scientific">Clostridium celatum DSM 1785</name>
    <dbReference type="NCBI Taxonomy" id="545697"/>
    <lineage>
        <taxon>Bacteria</taxon>
        <taxon>Bacillati</taxon>
        <taxon>Bacillota</taxon>
        <taxon>Clostridia</taxon>
        <taxon>Eubacteriales</taxon>
        <taxon>Clostridiaceae</taxon>
        <taxon>Clostridium</taxon>
    </lineage>
</organism>
<evidence type="ECO:0000313" key="3">
    <source>
        <dbReference type="EMBL" id="EKY24409.1"/>
    </source>
</evidence>
<name>L1Q8W4_9CLOT</name>
<dbReference type="HOGENOM" id="CLU_2045590_0_0_9"/>
<dbReference type="RefSeq" id="WP_005214772.1">
    <property type="nucleotide sequence ID" value="NZ_KB291676.1"/>
</dbReference>
<feature type="transmembrane region" description="Helical" evidence="1">
    <location>
        <begin position="99"/>
        <end position="119"/>
    </location>
</feature>
<dbReference type="OrthoDB" id="9953845at2"/>
<evidence type="ECO:0000256" key="1">
    <source>
        <dbReference type="SAM" id="Phobius"/>
    </source>
</evidence>
<dbReference type="EMBL" id="AMEZ01000086">
    <property type="protein sequence ID" value="EKY24409.1"/>
    <property type="molecule type" value="Genomic_DNA"/>
</dbReference>
<dbReference type="PATRIC" id="fig|545697.3.peg.2664"/>
<feature type="transmembrane region" description="Helical" evidence="1">
    <location>
        <begin position="21"/>
        <end position="39"/>
    </location>
</feature>
<keyword evidence="4" id="KW-1185">Reference proteome</keyword>
<keyword evidence="1" id="KW-0472">Membrane</keyword>
<dbReference type="InterPro" id="IPR043717">
    <property type="entry name" value="DUF5658"/>
</dbReference>
<keyword evidence="1" id="KW-1133">Transmembrane helix</keyword>
<evidence type="ECO:0000259" key="2">
    <source>
        <dbReference type="Pfam" id="PF18902"/>
    </source>
</evidence>
<dbReference type="Proteomes" id="UP000010420">
    <property type="component" value="Unassembled WGS sequence"/>
</dbReference>
<dbReference type="eggNOG" id="ENOG5032KYB">
    <property type="taxonomic scope" value="Bacteria"/>
</dbReference>
<gene>
    <name evidence="3" type="ORF">HMPREF0216_02709</name>
</gene>
<reference evidence="3 4" key="1">
    <citation type="submission" date="2012-05" db="EMBL/GenBank/DDBJ databases">
        <authorList>
            <person name="Weinstock G."/>
            <person name="Sodergren E."/>
            <person name="Lobos E.A."/>
            <person name="Fulton L."/>
            <person name="Fulton R."/>
            <person name="Courtney L."/>
            <person name="Fronick C."/>
            <person name="O'Laughlin M."/>
            <person name="Godfrey J."/>
            <person name="Wilson R.M."/>
            <person name="Miner T."/>
            <person name="Farmer C."/>
            <person name="Delehaunty K."/>
            <person name="Cordes M."/>
            <person name="Minx P."/>
            <person name="Tomlinson C."/>
            <person name="Chen J."/>
            <person name="Wollam A."/>
            <person name="Pepin K.H."/>
            <person name="Bhonagiri V."/>
            <person name="Zhang X."/>
            <person name="Suruliraj S."/>
            <person name="Warren W."/>
            <person name="Mitreva M."/>
            <person name="Mardis E.R."/>
            <person name="Wilson R.K."/>
        </authorList>
    </citation>
    <scope>NUCLEOTIDE SEQUENCE [LARGE SCALE GENOMIC DNA]</scope>
    <source>
        <strain evidence="3 4">DSM 1785</strain>
    </source>
</reference>
<comment type="caution">
    <text evidence="3">The sequence shown here is derived from an EMBL/GenBank/DDBJ whole genome shotgun (WGS) entry which is preliminary data.</text>
</comment>
<sequence>MKTNVIDIRGNSKYKLKKILIFLYLLNLSDLLFTKFLLTSAPDLFIEVNFFLNTIIDGIVLYFLKIGGMALILAYWYYRSEKSTIIQMKRSLLASKVLIGVYALINLIHIINLVIYYFFS</sequence>
<dbReference type="AlphaFoldDB" id="L1Q8W4"/>
<protein>
    <recommendedName>
        <fullName evidence="2">DUF5658 domain-containing protein</fullName>
    </recommendedName>
</protein>
<keyword evidence="1" id="KW-0812">Transmembrane</keyword>
<accession>L1Q8W4</accession>
<evidence type="ECO:0000313" key="4">
    <source>
        <dbReference type="Proteomes" id="UP000010420"/>
    </source>
</evidence>
<dbReference type="Pfam" id="PF18902">
    <property type="entry name" value="DUF5658"/>
    <property type="match status" value="1"/>
</dbReference>
<feature type="domain" description="DUF5658" evidence="2">
    <location>
        <begin position="21"/>
        <end position="114"/>
    </location>
</feature>
<feature type="transmembrane region" description="Helical" evidence="1">
    <location>
        <begin position="59"/>
        <end position="78"/>
    </location>
</feature>